<dbReference type="GO" id="GO:0065002">
    <property type="term" value="P:intracellular protein transmembrane transport"/>
    <property type="evidence" value="ECO:0007669"/>
    <property type="project" value="UniProtKB-UniRule"/>
</dbReference>
<feature type="transmembrane region" description="Helical" evidence="10">
    <location>
        <begin position="264"/>
        <end position="282"/>
    </location>
</feature>
<dbReference type="PANTHER" id="PTHR30081">
    <property type="entry name" value="PROTEIN-EXPORT MEMBRANE PROTEIN SEC"/>
    <property type="match status" value="1"/>
</dbReference>
<dbReference type="FunFam" id="1.20.1640.10:FF:000055">
    <property type="entry name" value="Protein-export membrane protein SecF"/>
    <property type="match status" value="1"/>
</dbReference>
<evidence type="ECO:0000259" key="11">
    <source>
        <dbReference type="Pfam" id="PF02355"/>
    </source>
</evidence>
<comment type="caution">
    <text evidence="10">Lacks conserved residue(s) required for the propagation of feature annotation.</text>
</comment>
<keyword evidence="4" id="KW-0997">Cell inner membrane</keyword>
<feature type="transmembrane region" description="Helical" evidence="10">
    <location>
        <begin position="181"/>
        <end position="200"/>
    </location>
</feature>
<keyword evidence="6 10" id="KW-0653">Protein transport</keyword>
<feature type="transmembrane region" description="Helical" evidence="10">
    <location>
        <begin position="12"/>
        <end position="33"/>
    </location>
</feature>
<reference evidence="12 13" key="1">
    <citation type="submission" date="2018-12" db="EMBL/GenBank/DDBJ databases">
        <title>Genome Sequence of Candidatus Viridilinea halotolerans isolated from saline sulfide-rich spring.</title>
        <authorList>
            <person name="Grouzdev D.S."/>
            <person name="Burganskaya E.I."/>
            <person name="Krutkina M.S."/>
            <person name="Sukhacheva M.V."/>
            <person name="Gorlenko V.M."/>
        </authorList>
    </citation>
    <scope>NUCLEOTIDE SEQUENCE [LARGE SCALE GENOMIC DNA]</scope>
    <source>
        <strain evidence="12">Chok-6</strain>
    </source>
</reference>
<dbReference type="Gene3D" id="1.20.1640.10">
    <property type="entry name" value="Multidrug efflux transporter AcrB transmembrane domain"/>
    <property type="match status" value="1"/>
</dbReference>
<feature type="transmembrane region" description="Helical" evidence="10">
    <location>
        <begin position="288"/>
        <end position="314"/>
    </location>
</feature>
<organism evidence="12 13">
    <name type="scientific">Candidatus Viridilinea halotolerans</name>
    <dbReference type="NCBI Taxonomy" id="2491704"/>
    <lineage>
        <taxon>Bacteria</taxon>
        <taxon>Bacillati</taxon>
        <taxon>Chloroflexota</taxon>
        <taxon>Chloroflexia</taxon>
        <taxon>Chloroflexales</taxon>
        <taxon>Chloroflexineae</taxon>
        <taxon>Oscillochloridaceae</taxon>
        <taxon>Candidatus Viridilinea</taxon>
    </lineage>
</organism>
<comment type="similarity">
    <text evidence="10">Belongs to the SecD/SecF family. SecF subfamily.</text>
</comment>
<evidence type="ECO:0000256" key="8">
    <source>
        <dbReference type="ARBA" id="ARBA00023010"/>
    </source>
</evidence>
<gene>
    <name evidence="10 12" type="primary">secF</name>
    <name evidence="12" type="ORF">EI684_14565</name>
</gene>
<dbReference type="AlphaFoldDB" id="A0A426TWF8"/>
<evidence type="ECO:0000256" key="5">
    <source>
        <dbReference type="ARBA" id="ARBA00022692"/>
    </source>
</evidence>
<evidence type="ECO:0000313" key="13">
    <source>
        <dbReference type="Proteomes" id="UP000280307"/>
    </source>
</evidence>
<keyword evidence="5 10" id="KW-0812">Transmembrane</keyword>
<dbReference type="InterPro" id="IPR005665">
    <property type="entry name" value="SecF_bac"/>
</dbReference>
<feature type="transmembrane region" description="Helical" evidence="10">
    <location>
        <begin position="148"/>
        <end position="169"/>
    </location>
</feature>
<comment type="subcellular location">
    <subcellularLocation>
        <location evidence="1 10">Cell membrane</location>
        <topology evidence="1 10">Multi-pass membrane protein</topology>
    </subcellularLocation>
</comment>
<evidence type="ECO:0000256" key="9">
    <source>
        <dbReference type="ARBA" id="ARBA00023136"/>
    </source>
</evidence>
<dbReference type="PANTHER" id="PTHR30081:SF8">
    <property type="entry name" value="PROTEIN TRANSLOCASE SUBUNIT SECF"/>
    <property type="match status" value="1"/>
</dbReference>
<feature type="domain" description="Protein export membrane protein SecD/SecF C-terminal" evidence="11">
    <location>
        <begin position="131"/>
        <end position="316"/>
    </location>
</feature>
<sequence length="339" mass="37575">MLEQLVRRRYWWFTLSIAIILPGLYFLLLHPLFTSGNAQLGLRASIDFSGGALWEIRFAEKAPNEVGSGDVAQAFGIAGFENALVQMSQVEVDDALQANALVRTRPLSADTPLQERQAVEAAIGAQIGLHTIERLESVGPTVSRESTINAIIAVFGASLAILLYLWWAFREAPHPFRYGMCAIISMLHDVIIVVGFAALFSTFNPRFEVDALFLTALLTTLSFSVHDTIVVFDRIRENLIEQRPGETFNDIVNHSLVQTLPRSINTQLTTLFTLTALLLFGGETLRNFVVVLLIGLISGTYSSIFNAAQLLVVWEHREWRTWFGRGRDKSGETPAPTAG</sequence>
<comment type="subunit">
    <text evidence="10">Forms a complex with SecD. Part of the essential Sec protein translocation apparatus which comprises SecA, SecYEG and auxiliary proteins SecDF. Other proteins may also be involved.</text>
</comment>
<comment type="function">
    <text evidence="10">Part of the Sec protein translocase complex. Interacts with the SecYEG preprotein conducting channel. SecDF uses the proton motive force (PMF) to complete protein translocation after the ATP-dependent function of SecA.</text>
</comment>
<dbReference type="GO" id="GO:0005886">
    <property type="term" value="C:plasma membrane"/>
    <property type="evidence" value="ECO:0007669"/>
    <property type="project" value="UniProtKB-SubCell"/>
</dbReference>
<comment type="caution">
    <text evidence="12">The sequence shown here is derived from an EMBL/GenBank/DDBJ whole genome shotgun (WGS) entry which is preliminary data.</text>
</comment>
<evidence type="ECO:0000256" key="2">
    <source>
        <dbReference type="ARBA" id="ARBA00022448"/>
    </source>
</evidence>
<dbReference type="EMBL" id="RSAS01000582">
    <property type="protein sequence ID" value="RRR69824.1"/>
    <property type="molecule type" value="Genomic_DNA"/>
</dbReference>
<dbReference type="SUPFAM" id="SSF82866">
    <property type="entry name" value="Multidrug efflux transporter AcrB transmembrane domain"/>
    <property type="match status" value="1"/>
</dbReference>
<dbReference type="PRINTS" id="PR01755">
    <property type="entry name" value="SECFTRNLCASE"/>
</dbReference>
<evidence type="ECO:0000256" key="1">
    <source>
        <dbReference type="ARBA" id="ARBA00004651"/>
    </source>
</evidence>
<evidence type="ECO:0000256" key="3">
    <source>
        <dbReference type="ARBA" id="ARBA00022475"/>
    </source>
</evidence>
<dbReference type="HAMAP" id="MF_01464_B">
    <property type="entry name" value="SecF_B"/>
    <property type="match status" value="1"/>
</dbReference>
<evidence type="ECO:0000256" key="6">
    <source>
        <dbReference type="ARBA" id="ARBA00022927"/>
    </source>
</evidence>
<dbReference type="Proteomes" id="UP000280307">
    <property type="component" value="Unassembled WGS sequence"/>
</dbReference>
<keyword evidence="8 10" id="KW-0811">Translocation</keyword>
<evidence type="ECO:0000313" key="12">
    <source>
        <dbReference type="EMBL" id="RRR69824.1"/>
    </source>
</evidence>
<keyword evidence="9 10" id="KW-0472">Membrane</keyword>
<dbReference type="InterPro" id="IPR022645">
    <property type="entry name" value="SecD/SecF_bac"/>
</dbReference>
<dbReference type="InterPro" id="IPR048634">
    <property type="entry name" value="SecD_SecF_C"/>
</dbReference>
<proteinExistence type="inferred from homology"/>
<evidence type="ECO:0000256" key="7">
    <source>
        <dbReference type="ARBA" id="ARBA00022989"/>
    </source>
</evidence>
<evidence type="ECO:0000256" key="10">
    <source>
        <dbReference type="HAMAP-Rule" id="MF_01464"/>
    </source>
</evidence>
<dbReference type="GO" id="GO:0015450">
    <property type="term" value="F:protein-transporting ATPase activity"/>
    <property type="evidence" value="ECO:0007669"/>
    <property type="project" value="InterPro"/>
</dbReference>
<dbReference type="Pfam" id="PF02355">
    <property type="entry name" value="SecD_SecF_C"/>
    <property type="match status" value="1"/>
</dbReference>
<name>A0A426TWF8_9CHLR</name>
<dbReference type="GO" id="GO:0043952">
    <property type="term" value="P:protein transport by the Sec complex"/>
    <property type="evidence" value="ECO:0007669"/>
    <property type="project" value="UniProtKB-UniRule"/>
</dbReference>
<accession>A0A426TWF8</accession>
<evidence type="ECO:0000256" key="4">
    <source>
        <dbReference type="ARBA" id="ARBA00022519"/>
    </source>
</evidence>
<keyword evidence="3 10" id="KW-1003">Cell membrane</keyword>
<keyword evidence="7 10" id="KW-1133">Transmembrane helix</keyword>
<keyword evidence="2 10" id="KW-0813">Transport</keyword>
<protein>
    <recommendedName>
        <fullName evidence="10">Protein-export membrane protein SecF</fullName>
    </recommendedName>
</protein>
<dbReference type="GO" id="GO:0006605">
    <property type="term" value="P:protein targeting"/>
    <property type="evidence" value="ECO:0007669"/>
    <property type="project" value="UniProtKB-UniRule"/>
</dbReference>
<dbReference type="InterPro" id="IPR022813">
    <property type="entry name" value="SecD/SecF_arch_bac"/>
</dbReference>
<dbReference type="NCBIfam" id="TIGR00966">
    <property type="entry name" value="transloc_SecF"/>
    <property type="match status" value="1"/>
</dbReference>